<name>A0A8W8JJJ2_MAGGI</name>
<accession>A0A8W8JJJ2</accession>
<feature type="compositionally biased region" description="Polar residues" evidence="1">
    <location>
        <begin position="70"/>
        <end position="81"/>
    </location>
</feature>
<evidence type="ECO:0000313" key="2">
    <source>
        <dbReference type="EnsemblMetazoa" id="G19555.1:cds"/>
    </source>
</evidence>
<protein>
    <submittedName>
        <fullName evidence="2">Uncharacterized protein</fullName>
    </submittedName>
</protein>
<evidence type="ECO:0000313" key="3">
    <source>
        <dbReference type="Proteomes" id="UP000005408"/>
    </source>
</evidence>
<proteinExistence type="predicted"/>
<keyword evidence="3" id="KW-1185">Reference proteome</keyword>
<feature type="region of interest" description="Disordered" evidence="1">
    <location>
        <begin position="55"/>
        <end position="92"/>
    </location>
</feature>
<dbReference type="AlphaFoldDB" id="A0A8W8JJJ2"/>
<dbReference type="EnsemblMetazoa" id="G19555.1">
    <property type="protein sequence ID" value="G19555.1:cds"/>
    <property type="gene ID" value="G19555"/>
</dbReference>
<dbReference type="Proteomes" id="UP000005408">
    <property type="component" value="Unassembled WGS sequence"/>
</dbReference>
<reference evidence="2" key="1">
    <citation type="submission" date="2022-08" db="UniProtKB">
        <authorList>
            <consortium name="EnsemblMetazoa"/>
        </authorList>
    </citation>
    <scope>IDENTIFICATION</scope>
    <source>
        <strain evidence="2">05x7-T-G4-1.051#20</strain>
    </source>
</reference>
<evidence type="ECO:0000256" key="1">
    <source>
        <dbReference type="SAM" id="MobiDB-lite"/>
    </source>
</evidence>
<sequence>MHIAILLKTVSLKGDVDEILKTYQVGLKNYIAGKLKTSKEDFEIEVVEFTYGSGRKNPMEKVKFHKKKSQQNTSHGSTDQYESVDSKDMDEKKSDMMPTIFEQIYVRLYWKGQEKAPEELENTFLNIKVMMIENKMRLAVYSPTQ</sequence>
<dbReference type="Gene3D" id="3.30.70.2760">
    <property type="match status" value="1"/>
</dbReference>
<organism evidence="2 3">
    <name type="scientific">Magallana gigas</name>
    <name type="common">Pacific oyster</name>
    <name type="synonym">Crassostrea gigas</name>
    <dbReference type="NCBI Taxonomy" id="29159"/>
    <lineage>
        <taxon>Eukaryota</taxon>
        <taxon>Metazoa</taxon>
        <taxon>Spiralia</taxon>
        <taxon>Lophotrochozoa</taxon>
        <taxon>Mollusca</taxon>
        <taxon>Bivalvia</taxon>
        <taxon>Autobranchia</taxon>
        <taxon>Pteriomorphia</taxon>
        <taxon>Ostreida</taxon>
        <taxon>Ostreoidea</taxon>
        <taxon>Ostreidae</taxon>
        <taxon>Magallana</taxon>
    </lineage>
</organism>